<feature type="domain" description="SIS" evidence="3">
    <location>
        <begin position="197"/>
        <end position="333"/>
    </location>
</feature>
<name>A0ABX2PWT2_9RHOB</name>
<dbReference type="CDD" id="cd05009">
    <property type="entry name" value="SIS_GlmS_GlmD_2"/>
    <property type="match status" value="1"/>
</dbReference>
<accession>A0ABX2PWT2</accession>
<dbReference type="PANTHER" id="PTHR10937">
    <property type="entry name" value="GLUCOSAMINE--FRUCTOSE-6-PHOSPHATE AMINOTRANSFERASE, ISOMERIZING"/>
    <property type="match status" value="1"/>
</dbReference>
<evidence type="ECO:0000313" key="5">
    <source>
        <dbReference type="Proteomes" id="UP000630805"/>
    </source>
</evidence>
<evidence type="ECO:0000256" key="2">
    <source>
        <dbReference type="ARBA" id="ARBA00022737"/>
    </source>
</evidence>
<dbReference type="CDD" id="cd05008">
    <property type="entry name" value="SIS_GlmS_GlmD_1"/>
    <property type="match status" value="1"/>
</dbReference>
<reference evidence="4 5" key="1">
    <citation type="submission" date="2020-06" db="EMBL/GenBank/DDBJ databases">
        <authorList>
            <person name="Cao W.R."/>
        </authorList>
    </citation>
    <scope>NUCLEOTIDE SEQUENCE [LARGE SCALE GENOMIC DNA]</scope>
    <source>
        <strain evidence="4 5">B1Z28</strain>
    </source>
</reference>
<dbReference type="PROSITE" id="PS51464">
    <property type="entry name" value="SIS"/>
    <property type="match status" value="2"/>
</dbReference>
<dbReference type="SUPFAM" id="SSF53697">
    <property type="entry name" value="SIS domain"/>
    <property type="match status" value="1"/>
</dbReference>
<keyword evidence="1" id="KW-0032">Aminotransferase</keyword>
<organism evidence="4 5">
    <name type="scientific">Ruegeria haliotis</name>
    <dbReference type="NCBI Taxonomy" id="2747601"/>
    <lineage>
        <taxon>Bacteria</taxon>
        <taxon>Pseudomonadati</taxon>
        <taxon>Pseudomonadota</taxon>
        <taxon>Alphaproteobacteria</taxon>
        <taxon>Rhodobacterales</taxon>
        <taxon>Roseobacteraceae</taxon>
        <taxon>Ruegeria</taxon>
    </lineage>
</organism>
<dbReference type="InterPro" id="IPR046348">
    <property type="entry name" value="SIS_dom_sf"/>
</dbReference>
<dbReference type="Gene3D" id="3.40.50.10490">
    <property type="entry name" value="Glucose-6-phosphate isomerase like protein, domain 1"/>
    <property type="match status" value="2"/>
</dbReference>
<proteinExistence type="predicted"/>
<dbReference type="Proteomes" id="UP000630805">
    <property type="component" value="Unassembled WGS sequence"/>
</dbReference>
<sequence>MTHTQTQMRREVLEIPIAAERLLSEGRDDVRRAADAVRKQNPKFLVSVARGSSDHVATYLKYVSELLMARPIASIGPSIASIYNRQLELNGSVCLSVSQSGKSPDIVEMARMARAGGALSVAMTNHPASPLAMVADHTLNLHAGPELSVAATKTFVNSAIAGVWLLAEWAEDEKLIGSIADLPSRLEQAVKMDWPEARSALSGRNSIFCLGRGPSCAISNEAALKFKETCQIHAESYSSAEVLHGPVSIVDGGFPVIALAAQDEAEPALAAVADVIASKGASVFATSTQVESANRLPTVRTAHPLTDPITLITSFYAMVERVATARGINPDAPRHLQKVTETV</sequence>
<dbReference type="Pfam" id="PF01380">
    <property type="entry name" value="SIS"/>
    <property type="match status" value="2"/>
</dbReference>
<gene>
    <name evidence="4" type="ORF">HW561_22830</name>
</gene>
<dbReference type="PANTHER" id="PTHR10937:SF8">
    <property type="entry name" value="AMINOTRANSFERASE-RELATED"/>
    <property type="match status" value="1"/>
</dbReference>
<feature type="domain" description="SIS" evidence="3">
    <location>
        <begin position="33"/>
        <end position="175"/>
    </location>
</feature>
<evidence type="ECO:0000259" key="3">
    <source>
        <dbReference type="PROSITE" id="PS51464"/>
    </source>
</evidence>
<keyword evidence="2" id="KW-0677">Repeat</keyword>
<dbReference type="InterPro" id="IPR001347">
    <property type="entry name" value="SIS_dom"/>
</dbReference>
<evidence type="ECO:0000256" key="1">
    <source>
        <dbReference type="ARBA" id="ARBA00022576"/>
    </source>
</evidence>
<protein>
    <submittedName>
        <fullName evidence="4">SIS domain-containing protein</fullName>
    </submittedName>
</protein>
<dbReference type="EMBL" id="JABXWT010000036">
    <property type="protein sequence ID" value="NVO58616.1"/>
    <property type="molecule type" value="Genomic_DNA"/>
</dbReference>
<evidence type="ECO:0000313" key="4">
    <source>
        <dbReference type="EMBL" id="NVO58616.1"/>
    </source>
</evidence>
<dbReference type="InterPro" id="IPR035490">
    <property type="entry name" value="GlmS/FrlB_SIS"/>
</dbReference>
<dbReference type="RefSeq" id="WP_176867657.1">
    <property type="nucleotide sequence ID" value="NZ_JABXWT010000036.1"/>
</dbReference>
<comment type="caution">
    <text evidence="4">The sequence shown here is derived from an EMBL/GenBank/DDBJ whole genome shotgun (WGS) entry which is preliminary data.</text>
</comment>
<dbReference type="InterPro" id="IPR035466">
    <property type="entry name" value="GlmS/AgaS_SIS"/>
</dbReference>
<keyword evidence="5" id="KW-1185">Reference proteome</keyword>
<keyword evidence="1" id="KW-0808">Transferase</keyword>